<evidence type="ECO:0000313" key="1">
    <source>
        <dbReference type="EMBL" id="KAF8433211.1"/>
    </source>
</evidence>
<sequence>MRKTHPRAKATSLTLFYLLLQKADNGAKFYTASTFTNILLADCGLWESGTLRSRVRTRAACARPRVPLWSTSLTAPARSITYRKRRIASDEQQVYRMKCLIPLRHCWRAQPPQCDKRTQDLEALQFLELEYTGTLAFR</sequence>
<accession>A0AAD4G9X1</accession>
<dbReference type="AlphaFoldDB" id="A0AAD4G9X1"/>
<dbReference type="EMBL" id="WHUW01000035">
    <property type="protein sequence ID" value="KAF8433211.1"/>
    <property type="molecule type" value="Genomic_DNA"/>
</dbReference>
<comment type="caution">
    <text evidence="1">The sequence shown here is derived from an EMBL/GenBank/DDBJ whole genome shotgun (WGS) entry which is preliminary data.</text>
</comment>
<organism evidence="1 2">
    <name type="scientific">Boletus edulis BED1</name>
    <dbReference type="NCBI Taxonomy" id="1328754"/>
    <lineage>
        <taxon>Eukaryota</taxon>
        <taxon>Fungi</taxon>
        <taxon>Dikarya</taxon>
        <taxon>Basidiomycota</taxon>
        <taxon>Agaricomycotina</taxon>
        <taxon>Agaricomycetes</taxon>
        <taxon>Agaricomycetidae</taxon>
        <taxon>Boletales</taxon>
        <taxon>Boletineae</taxon>
        <taxon>Boletaceae</taxon>
        <taxon>Boletoideae</taxon>
        <taxon>Boletus</taxon>
    </lineage>
</organism>
<reference evidence="1" key="1">
    <citation type="submission" date="2019-10" db="EMBL/GenBank/DDBJ databases">
        <authorList>
            <consortium name="DOE Joint Genome Institute"/>
            <person name="Kuo A."/>
            <person name="Miyauchi S."/>
            <person name="Kiss E."/>
            <person name="Drula E."/>
            <person name="Kohler A."/>
            <person name="Sanchez-Garcia M."/>
            <person name="Andreopoulos B."/>
            <person name="Barry K.W."/>
            <person name="Bonito G."/>
            <person name="Buee M."/>
            <person name="Carver A."/>
            <person name="Chen C."/>
            <person name="Cichocki N."/>
            <person name="Clum A."/>
            <person name="Culley D."/>
            <person name="Crous P.W."/>
            <person name="Fauchery L."/>
            <person name="Girlanda M."/>
            <person name="Hayes R."/>
            <person name="Keri Z."/>
            <person name="LaButti K."/>
            <person name="Lipzen A."/>
            <person name="Lombard V."/>
            <person name="Magnuson J."/>
            <person name="Maillard F."/>
            <person name="Morin E."/>
            <person name="Murat C."/>
            <person name="Nolan M."/>
            <person name="Ohm R."/>
            <person name="Pangilinan J."/>
            <person name="Pereira M."/>
            <person name="Perotto S."/>
            <person name="Peter M."/>
            <person name="Riley R."/>
            <person name="Sitrit Y."/>
            <person name="Stielow B."/>
            <person name="Szollosi G."/>
            <person name="Zifcakova L."/>
            <person name="Stursova M."/>
            <person name="Spatafora J.W."/>
            <person name="Tedersoo L."/>
            <person name="Vaario L.-M."/>
            <person name="Yamada A."/>
            <person name="Yan M."/>
            <person name="Wang P."/>
            <person name="Xu J."/>
            <person name="Bruns T."/>
            <person name="Baldrian P."/>
            <person name="Vilgalys R."/>
            <person name="Henrissat B."/>
            <person name="Grigoriev I.V."/>
            <person name="Hibbett D."/>
            <person name="Nagy L.G."/>
            <person name="Martin F.M."/>
        </authorList>
    </citation>
    <scope>NUCLEOTIDE SEQUENCE</scope>
    <source>
        <strain evidence="1">BED1</strain>
    </source>
</reference>
<protein>
    <submittedName>
        <fullName evidence="1">Uncharacterized protein</fullName>
    </submittedName>
</protein>
<gene>
    <name evidence="1" type="ORF">L210DRAFT_130161</name>
</gene>
<name>A0AAD4G9X1_BOLED</name>
<reference evidence="1" key="2">
    <citation type="journal article" date="2020" name="Nat. Commun.">
        <title>Large-scale genome sequencing of mycorrhizal fungi provides insights into the early evolution of symbiotic traits.</title>
        <authorList>
            <person name="Miyauchi S."/>
            <person name="Kiss E."/>
            <person name="Kuo A."/>
            <person name="Drula E."/>
            <person name="Kohler A."/>
            <person name="Sanchez-Garcia M."/>
            <person name="Morin E."/>
            <person name="Andreopoulos B."/>
            <person name="Barry K.W."/>
            <person name="Bonito G."/>
            <person name="Buee M."/>
            <person name="Carver A."/>
            <person name="Chen C."/>
            <person name="Cichocki N."/>
            <person name="Clum A."/>
            <person name="Culley D."/>
            <person name="Crous P.W."/>
            <person name="Fauchery L."/>
            <person name="Girlanda M."/>
            <person name="Hayes R.D."/>
            <person name="Keri Z."/>
            <person name="LaButti K."/>
            <person name="Lipzen A."/>
            <person name="Lombard V."/>
            <person name="Magnuson J."/>
            <person name="Maillard F."/>
            <person name="Murat C."/>
            <person name="Nolan M."/>
            <person name="Ohm R.A."/>
            <person name="Pangilinan J."/>
            <person name="Pereira M.F."/>
            <person name="Perotto S."/>
            <person name="Peter M."/>
            <person name="Pfister S."/>
            <person name="Riley R."/>
            <person name="Sitrit Y."/>
            <person name="Stielow J.B."/>
            <person name="Szollosi G."/>
            <person name="Zifcakova L."/>
            <person name="Stursova M."/>
            <person name="Spatafora J.W."/>
            <person name="Tedersoo L."/>
            <person name="Vaario L.M."/>
            <person name="Yamada A."/>
            <person name="Yan M."/>
            <person name="Wang P."/>
            <person name="Xu J."/>
            <person name="Bruns T."/>
            <person name="Baldrian P."/>
            <person name="Vilgalys R."/>
            <person name="Dunand C."/>
            <person name="Henrissat B."/>
            <person name="Grigoriev I.V."/>
            <person name="Hibbett D."/>
            <person name="Nagy L.G."/>
            <person name="Martin F.M."/>
        </authorList>
    </citation>
    <scope>NUCLEOTIDE SEQUENCE</scope>
    <source>
        <strain evidence="1">BED1</strain>
    </source>
</reference>
<proteinExistence type="predicted"/>
<dbReference type="Proteomes" id="UP001194468">
    <property type="component" value="Unassembled WGS sequence"/>
</dbReference>
<keyword evidence="2" id="KW-1185">Reference proteome</keyword>
<evidence type="ECO:0000313" key="2">
    <source>
        <dbReference type="Proteomes" id="UP001194468"/>
    </source>
</evidence>